<feature type="transmembrane region" description="Helical" evidence="4">
    <location>
        <begin position="411"/>
        <end position="428"/>
    </location>
</feature>
<feature type="chain" id="PRO_5016852107" evidence="5">
    <location>
        <begin position="23"/>
        <end position="707"/>
    </location>
</feature>
<dbReference type="GO" id="GO:0010181">
    <property type="term" value="F:FMN binding"/>
    <property type="evidence" value="ECO:0007669"/>
    <property type="project" value="InterPro"/>
</dbReference>
<evidence type="ECO:0000256" key="1">
    <source>
        <dbReference type="ARBA" id="ARBA00004236"/>
    </source>
</evidence>
<evidence type="ECO:0000256" key="5">
    <source>
        <dbReference type="SAM" id="SignalP"/>
    </source>
</evidence>
<dbReference type="InterPro" id="IPR007329">
    <property type="entry name" value="FMN-bd"/>
</dbReference>
<keyword evidence="8" id="KW-1185">Reference proteome</keyword>
<keyword evidence="4" id="KW-1133">Transmembrane helix</keyword>
<protein>
    <submittedName>
        <fullName evidence="7">4Fe-4S binding protein</fullName>
    </submittedName>
</protein>
<dbReference type="AlphaFoldDB" id="A0A369TNB8"/>
<dbReference type="Proteomes" id="UP000253977">
    <property type="component" value="Unassembled WGS sequence"/>
</dbReference>
<dbReference type="SMART" id="SM00900">
    <property type="entry name" value="FMN_bind"/>
    <property type="match status" value="1"/>
</dbReference>
<dbReference type="InterPro" id="IPR052378">
    <property type="entry name" value="NosR_regulator"/>
</dbReference>
<dbReference type="PANTHER" id="PTHR30224:SF4">
    <property type="entry name" value="ELECTRON TRANSPORT PROTEIN YCCM-RELATED"/>
    <property type="match status" value="1"/>
</dbReference>
<evidence type="ECO:0000256" key="3">
    <source>
        <dbReference type="ARBA" id="ARBA00023136"/>
    </source>
</evidence>
<dbReference type="OrthoDB" id="9806398at2"/>
<dbReference type="PANTHER" id="PTHR30224">
    <property type="entry name" value="ELECTRON TRANSPORT PROTEIN"/>
    <property type="match status" value="1"/>
</dbReference>
<accession>A0A369TNB8</accession>
<dbReference type="SUPFAM" id="SSF54862">
    <property type="entry name" value="4Fe-4S ferredoxins"/>
    <property type="match status" value="1"/>
</dbReference>
<sequence length="707" mass="77077">MFQRLAVSAILIWAATVLTAAADVLDRAAIAERIAPPMTLGEQITEDGVYQLLNSGGAEAGYVFQTEPMAPLPGFSGAAINVLVVLDLDGRFLDVRLLTHNEPIFVSGLGPAPFHAFFEQYRGHSISETLVVGTPYGVGDGGGQLVYLDGVTKATASVRIAHESILAATLQVARSKMRGVSAGKPPAPAPDHDEDLDWQALVDQGIAANLRVTNAEVQTLFAGTIWEFDDALALDAPDAPYLDLWAVDVGPPAIARAVLNPGTVETLARFREISGDDEPILLIEAGRHGLVSEDFVRNTAPAWIGMTQDGLPVALRDADLLIDLNAKLPERLQDARAMILRTDRRLGFDPTRPWVLEVQAVREHGMFQPETGSVTLTLEHSTPERFFTQPESAARSRSPFEVAIWNRRHDLIALGVFLAVLLPALLIFQSRLAGLAAFTPVRLGVLALVLGFVGWWGQGQLSIVTPLAALQAGLAGGSLAFLLYDPFSLLIWGGAVLGFVLWGRGLFCGWLCPFGALQEFAHHVGRLLRLPQVKVPARWDARLKWLKYAVLAALVWVTVAIPAQLDRAAEVEPFKTAITTFFLREWYYAAYALFWVFLGMVLFKGFCRYVCPLGALMAIGGALRLRRWIPRRAECGTPCQLCRVECQYGAIEKTGQVVYSECFQCLDCVKIHDDARLCVPLRLDARRDRRAAQIAGHPNAGAATVAQ</sequence>
<keyword evidence="3 4" id="KW-0472">Membrane</keyword>
<dbReference type="GO" id="GO:0005886">
    <property type="term" value="C:plasma membrane"/>
    <property type="evidence" value="ECO:0007669"/>
    <property type="project" value="UniProtKB-SubCell"/>
</dbReference>
<dbReference type="RefSeq" id="WP_114511221.1">
    <property type="nucleotide sequence ID" value="NZ_QPMK01000008.1"/>
</dbReference>
<evidence type="ECO:0000256" key="4">
    <source>
        <dbReference type="SAM" id="Phobius"/>
    </source>
</evidence>
<keyword evidence="2" id="KW-1003">Cell membrane</keyword>
<dbReference type="EMBL" id="QPMK01000008">
    <property type="protein sequence ID" value="RDD65945.1"/>
    <property type="molecule type" value="Genomic_DNA"/>
</dbReference>
<feature type="domain" description="FMN-binding" evidence="6">
    <location>
        <begin position="74"/>
        <end position="172"/>
    </location>
</feature>
<name>A0A369TNB8_9RHOB</name>
<evidence type="ECO:0000313" key="7">
    <source>
        <dbReference type="EMBL" id="RDD65945.1"/>
    </source>
</evidence>
<dbReference type="PIRSF" id="PIRSF036354">
    <property type="entry name" value="NosR"/>
    <property type="match status" value="1"/>
</dbReference>
<keyword evidence="4" id="KW-0812">Transmembrane</keyword>
<proteinExistence type="predicted"/>
<feature type="transmembrane region" description="Helical" evidence="4">
    <location>
        <begin position="586"/>
        <end position="603"/>
    </location>
</feature>
<keyword evidence="5" id="KW-0732">Signal</keyword>
<dbReference type="GO" id="GO:0003677">
    <property type="term" value="F:DNA binding"/>
    <property type="evidence" value="ECO:0007669"/>
    <property type="project" value="InterPro"/>
</dbReference>
<feature type="transmembrane region" description="Helical" evidence="4">
    <location>
        <begin position="489"/>
        <end position="507"/>
    </location>
</feature>
<dbReference type="GO" id="GO:0045893">
    <property type="term" value="P:positive regulation of DNA-templated transcription"/>
    <property type="evidence" value="ECO:0007669"/>
    <property type="project" value="InterPro"/>
</dbReference>
<organism evidence="7 8">
    <name type="scientific">Thalassococcus profundi</name>
    <dbReference type="NCBI Taxonomy" id="2282382"/>
    <lineage>
        <taxon>Bacteria</taxon>
        <taxon>Pseudomonadati</taxon>
        <taxon>Pseudomonadota</taxon>
        <taxon>Alphaproteobacteria</taxon>
        <taxon>Rhodobacterales</taxon>
        <taxon>Roseobacteraceae</taxon>
        <taxon>Thalassococcus</taxon>
    </lineage>
</organism>
<evidence type="ECO:0000256" key="2">
    <source>
        <dbReference type="ARBA" id="ARBA00022475"/>
    </source>
</evidence>
<dbReference type="InterPro" id="IPR011399">
    <property type="entry name" value="NosR"/>
</dbReference>
<dbReference type="InterPro" id="IPR017896">
    <property type="entry name" value="4Fe4S_Fe-S-bd"/>
</dbReference>
<comment type="subcellular location">
    <subcellularLocation>
        <location evidence="1">Cell membrane</location>
    </subcellularLocation>
</comment>
<feature type="signal peptide" evidence="5">
    <location>
        <begin position="1"/>
        <end position="22"/>
    </location>
</feature>
<comment type="caution">
    <text evidence="7">The sequence shown here is derived from an EMBL/GenBank/DDBJ whole genome shotgun (WGS) entry which is preliminary data.</text>
</comment>
<evidence type="ECO:0000259" key="6">
    <source>
        <dbReference type="SMART" id="SM00900"/>
    </source>
</evidence>
<feature type="transmembrane region" description="Helical" evidence="4">
    <location>
        <begin position="435"/>
        <end position="457"/>
    </location>
</feature>
<evidence type="ECO:0000313" key="8">
    <source>
        <dbReference type="Proteomes" id="UP000253977"/>
    </source>
</evidence>
<reference evidence="7 8" key="1">
    <citation type="submission" date="2018-07" db="EMBL/GenBank/DDBJ databases">
        <title>Thalassococcus profundi sp. nov., a marine bacterium isolated from deep seawater of Okinawa Trough.</title>
        <authorList>
            <person name="Yu M."/>
        </authorList>
    </citation>
    <scope>NUCLEOTIDE SEQUENCE [LARGE SCALE GENOMIC DNA]</scope>
    <source>
        <strain evidence="7 8">WRAS1</strain>
    </source>
</reference>
<gene>
    <name evidence="7" type="ORF">DU478_12050</name>
</gene>
<feature type="transmembrane region" description="Helical" evidence="4">
    <location>
        <begin position="545"/>
        <end position="565"/>
    </location>
</feature>
<dbReference type="Pfam" id="PF12801">
    <property type="entry name" value="Fer4_5"/>
    <property type="match status" value="2"/>
</dbReference>